<feature type="domain" description="RDD" evidence="7">
    <location>
        <begin position="20"/>
        <end position="186"/>
    </location>
</feature>
<accession>A0ABQ5N2B8</accession>
<keyword evidence="9" id="KW-1185">Reference proteome</keyword>
<dbReference type="InterPro" id="IPR051791">
    <property type="entry name" value="Pra-immunoreactive"/>
</dbReference>
<dbReference type="PANTHER" id="PTHR36115:SF6">
    <property type="entry name" value="PROLINE-RICH ANTIGEN HOMOLOG"/>
    <property type="match status" value="1"/>
</dbReference>
<keyword evidence="5 6" id="KW-0472">Membrane</keyword>
<gene>
    <name evidence="8" type="ORF">bsdE14_07390</name>
</gene>
<keyword evidence="4 6" id="KW-1133">Transmembrane helix</keyword>
<evidence type="ECO:0000256" key="4">
    <source>
        <dbReference type="ARBA" id="ARBA00022989"/>
    </source>
</evidence>
<reference evidence="8 9" key="1">
    <citation type="journal article" date="2024" name="Int. J. Syst. Evol. Microbiol.">
        <title>Clostridium omnivorum sp. nov., isolated from anoxic soil under the treatment of reductive soil disinfestation.</title>
        <authorList>
            <person name="Ueki A."/>
            <person name="Tonouchi A."/>
            <person name="Kaku N."/>
            <person name="Honma S."/>
            <person name="Ueki K."/>
        </authorList>
    </citation>
    <scope>NUCLEOTIDE SEQUENCE [LARGE SCALE GENOMIC DNA]</scope>
    <source>
        <strain evidence="8 9">E14</strain>
    </source>
</reference>
<evidence type="ECO:0000259" key="7">
    <source>
        <dbReference type="Pfam" id="PF06271"/>
    </source>
</evidence>
<name>A0ABQ5N2B8_9CLOT</name>
<feature type="transmembrane region" description="Helical" evidence="6">
    <location>
        <begin position="123"/>
        <end position="144"/>
    </location>
</feature>
<evidence type="ECO:0000256" key="1">
    <source>
        <dbReference type="ARBA" id="ARBA00004651"/>
    </source>
</evidence>
<dbReference type="Pfam" id="PF06271">
    <property type="entry name" value="RDD"/>
    <property type="match status" value="1"/>
</dbReference>
<protein>
    <recommendedName>
        <fullName evidence="7">RDD domain-containing protein</fullName>
    </recommendedName>
</protein>
<keyword evidence="3 6" id="KW-0812">Transmembrane</keyword>
<sequence length="196" mass="22435">MKKERKSFDPNKLAASCDVPTWKRLVAYMVDWYLGSIFTSLPMVMIYMKVTDTQNLNVNLFQYPRQYAILSGSLGLLFAFFYYMIVPLVIWNGQTLGKRWCHFKIAKSGCDTVRFKDLFLRQIIGIFLVEGALIFPSNLFHQILSLVSNINLITPLMYIGIAISILSALFVLFRNDHRAIHDFISNTTVLSVSSTS</sequence>
<evidence type="ECO:0000256" key="6">
    <source>
        <dbReference type="SAM" id="Phobius"/>
    </source>
</evidence>
<dbReference type="RefSeq" id="WP_264848622.1">
    <property type="nucleotide sequence ID" value="NZ_BRXR01000001.1"/>
</dbReference>
<evidence type="ECO:0000256" key="2">
    <source>
        <dbReference type="ARBA" id="ARBA00022475"/>
    </source>
</evidence>
<feature type="transmembrane region" description="Helical" evidence="6">
    <location>
        <begin position="30"/>
        <end position="48"/>
    </location>
</feature>
<keyword evidence="2" id="KW-1003">Cell membrane</keyword>
<organism evidence="8 9">
    <name type="scientific">Clostridium omnivorum</name>
    <dbReference type="NCBI Taxonomy" id="1604902"/>
    <lineage>
        <taxon>Bacteria</taxon>
        <taxon>Bacillati</taxon>
        <taxon>Bacillota</taxon>
        <taxon>Clostridia</taxon>
        <taxon>Eubacteriales</taxon>
        <taxon>Clostridiaceae</taxon>
        <taxon>Clostridium</taxon>
    </lineage>
</organism>
<feature type="transmembrane region" description="Helical" evidence="6">
    <location>
        <begin position="156"/>
        <end position="173"/>
    </location>
</feature>
<proteinExistence type="predicted"/>
<evidence type="ECO:0000313" key="8">
    <source>
        <dbReference type="EMBL" id="GLC29329.1"/>
    </source>
</evidence>
<dbReference type="Proteomes" id="UP001208567">
    <property type="component" value="Unassembled WGS sequence"/>
</dbReference>
<evidence type="ECO:0000313" key="9">
    <source>
        <dbReference type="Proteomes" id="UP001208567"/>
    </source>
</evidence>
<dbReference type="PANTHER" id="PTHR36115">
    <property type="entry name" value="PROLINE-RICH ANTIGEN HOMOLOG-RELATED"/>
    <property type="match status" value="1"/>
</dbReference>
<comment type="subcellular location">
    <subcellularLocation>
        <location evidence="1">Cell membrane</location>
        <topology evidence="1">Multi-pass membrane protein</topology>
    </subcellularLocation>
</comment>
<evidence type="ECO:0000256" key="5">
    <source>
        <dbReference type="ARBA" id="ARBA00023136"/>
    </source>
</evidence>
<dbReference type="InterPro" id="IPR010432">
    <property type="entry name" value="RDD"/>
</dbReference>
<comment type="caution">
    <text evidence="8">The sequence shown here is derived from an EMBL/GenBank/DDBJ whole genome shotgun (WGS) entry which is preliminary data.</text>
</comment>
<evidence type="ECO:0000256" key="3">
    <source>
        <dbReference type="ARBA" id="ARBA00022692"/>
    </source>
</evidence>
<dbReference type="EMBL" id="BRXR01000001">
    <property type="protein sequence ID" value="GLC29329.1"/>
    <property type="molecule type" value="Genomic_DNA"/>
</dbReference>
<feature type="transmembrane region" description="Helical" evidence="6">
    <location>
        <begin position="68"/>
        <end position="90"/>
    </location>
</feature>